<reference evidence="1" key="2">
    <citation type="submission" date="2020-11" db="EMBL/GenBank/DDBJ databases">
        <authorList>
            <person name="McCartney M.A."/>
            <person name="Auch B."/>
            <person name="Kono T."/>
            <person name="Mallez S."/>
            <person name="Becker A."/>
            <person name="Gohl D.M."/>
            <person name="Silverstein K.A.T."/>
            <person name="Koren S."/>
            <person name="Bechman K.B."/>
            <person name="Herman A."/>
            <person name="Abrahante J.E."/>
            <person name="Garbe J."/>
        </authorList>
    </citation>
    <scope>NUCLEOTIDE SEQUENCE</scope>
    <source>
        <strain evidence="1">Duluth1</strain>
        <tissue evidence="1">Whole animal</tissue>
    </source>
</reference>
<dbReference type="Proteomes" id="UP000828390">
    <property type="component" value="Unassembled WGS sequence"/>
</dbReference>
<organism evidence="1 2">
    <name type="scientific">Dreissena polymorpha</name>
    <name type="common">Zebra mussel</name>
    <name type="synonym">Mytilus polymorpha</name>
    <dbReference type="NCBI Taxonomy" id="45954"/>
    <lineage>
        <taxon>Eukaryota</taxon>
        <taxon>Metazoa</taxon>
        <taxon>Spiralia</taxon>
        <taxon>Lophotrochozoa</taxon>
        <taxon>Mollusca</taxon>
        <taxon>Bivalvia</taxon>
        <taxon>Autobranchia</taxon>
        <taxon>Heteroconchia</taxon>
        <taxon>Euheterodonta</taxon>
        <taxon>Imparidentia</taxon>
        <taxon>Neoheterodontei</taxon>
        <taxon>Myida</taxon>
        <taxon>Dreissenoidea</taxon>
        <taxon>Dreissenidae</taxon>
        <taxon>Dreissena</taxon>
    </lineage>
</organism>
<reference evidence="1" key="1">
    <citation type="journal article" date="2019" name="bioRxiv">
        <title>The Genome of the Zebra Mussel, Dreissena polymorpha: A Resource for Invasive Species Research.</title>
        <authorList>
            <person name="McCartney M.A."/>
            <person name="Auch B."/>
            <person name="Kono T."/>
            <person name="Mallez S."/>
            <person name="Zhang Y."/>
            <person name="Obille A."/>
            <person name="Becker A."/>
            <person name="Abrahante J.E."/>
            <person name="Garbe J."/>
            <person name="Badalamenti J.P."/>
            <person name="Herman A."/>
            <person name="Mangelson H."/>
            <person name="Liachko I."/>
            <person name="Sullivan S."/>
            <person name="Sone E.D."/>
            <person name="Koren S."/>
            <person name="Silverstein K.A.T."/>
            <person name="Beckman K.B."/>
            <person name="Gohl D.M."/>
        </authorList>
    </citation>
    <scope>NUCLEOTIDE SEQUENCE</scope>
    <source>
        <strain evidence="1">Duluth1</strain>
        <tissue evidence="1">Whole animal</tissue>
    </source>
</reference>
<evidence type="ECO:0000313" key="2">
    <source>
        <dbReference type="Proteomes" id="UP000828390"/>
    </source>
</evidence>
<comment type="caution">
    <text evidence="1">The sequence shown here is derived from an EMBL/GenBank/DDBJ whole genome shotgun (WGS) entry which is preliminary data.</text>
</comment>
<proteinExistence type="predicted"/>
<accession>A0A9D4F5K9</accession>
<keyword evidence="2" id="KW-1185">Reference proteome</keyword>
<name>A0A9D4F5K9_DREPO</name>
<evidence type="ECO:0000313" key="1">
    <source>
        <dbReference type="EMBL" id="KAH3792177.1"/>
    </source>
</evidence>
<dbReference type="AlphaFoldDB" id="A0A9D4F5K9"/>
<dbReference type="EMBL" id="JAIWYP010000007">
    <property type="protein sequence ID" value="KAH3792177.1"/>
    <property type="molecule type" value="Genomic_DNA"/>
</dbReference>
<protein>
    <submittedName>
        <fullName evidence="1">Uncharacterized protein</fullName>
    </submittedName>
</protein>
<gene>
    <name evidence="1" type="ORF">DPMN_145668</name>
</gene>
<sequence>MTFICFPGGALFILQQREKNTSGGSTRLPKNKPQYSVCLPPRPDTCTAATVLLYSIIFKGTPR</sequence>